<organism evidence="2 3">
    <name type="scientific">Acidovorax bellezanensis</name>
    <dbReference type="NCBI Taxonomy" id="2976702"/>
    <lineage>
        <taxon>Bacteria</taxon>
        <taxon>Pseudomonadati</taxon>
        <taxon>Pseudomonadota</taxon>
        <taxon>Betaproteobacteria</taxon>
        <taxon>Burkholderiales</taxon>
        <taxon>Comamonadaceae</taxon>
        <taxon>Acidovorax</taxon>
    </lineage>
</organism>
<comment type="caution">
    <text evidence="2">The sequence shown here is derived from an EMBL/GenBank/DDBJ whole genome shotgun (WGS) entry which is preliminary data.</text>
</comment>
<keyword evidence="1" id="KW-1133">Transmembrane helix</keyword>
<evidence type="ECO:0000313" key="3">
    <source>
        <dbReference type="Proteomes" id="UP001525968"/>
    </source>
</evidence>
<reference evidence="2 3" key="1">
    <citation type="submission" date="2022-09" db="EMBL/GenBank/DDBJ databases">
        <title>Draft genome of isolate Be4.</title>
        <authorList>
            <person name="Sanchez-Castro I."/>
            <person name="Martinez-Rodriguez P."/>
            <person name="Descostes M."/>
            <person name="Merroun M."/>
        </authorList>
    </citation>
    <scope>NUCLEOTIDE SEQUENCE [LARGE SCALE GENOMIC DNA]</scope>
    <source>
        <strain evidence="2 3">Be4</strain>
    </source>
</reference>
<feature type="transmembrane region" description="Helical" evidence="1">
    <location>
        <begin position="180"/>
        <end position="200"/>
    </location>
</feature>
<gene>
    <name evidence="2" type="ORF">N0K08_19745</name>
</gene>
<feature type="transmembrane region" description="Helical" evidence="1">
    <location>
        <begin position="212"/>
        <end position="232"/>
    </location>
</feature>
<feature type="transmembrane region" description="Helical" evidence="1">
    <location>
        <begin position="18"/>
        <end position="38"/>
    </location>
</feature>
<accession>A0ABT2PSU6</accession>
<keyword evidence="1" id="KW-0812">Transmembrane</keyword>
<keyword evidence="3" id="KW-1185">Reference proteome</keyword>
<feature type="transmembrane region" description="Helical" evidence="1">
    <location>
        <begin position="58"/>
        <end position="82"/>
    </location>
</feature>
<protein>
    <submittedName>
        <fullName evidence="2">Abortive infection protein</fullName>
    </submittedName>
</protein>
<sequence length="258" mass="28064">MSDASSPPLAPPRLQWRIFAVLWLLGMPGMSALVWSIVPQWLDFHAVPLRTGHPPGLQLLLLALVLALAVGIGVLLAPRVGLAAPVLTTWIAGRSPRLPLKNLWLPGIAGGVIGAAWLVTAAVLWPDSLKAAEPLYAMSLLPKMLYGGLTSELLMRWGMLAIVFWGVWRLAGSNAAPTRAMGWTAVVLCALLWAVIHWLLAEWLLGPLPWLMLVHVMMFKAVYGLMAGFLCWRYGLEAALLAHLLTYLFSHGLIGPVL</sequence>
<keyword evidence="1" id="KW-0472">Membrane</keyword>
<name>A0ABT2PSU6_9BURK</name>
<dbReference type="RefSeq" id="WP_261502116.1">
    <property type="nucleotide sequence ID" value="NZ_JAODYH010000013.1"/>
</dbReference>
<evidence type="ECO:0000256" key="1">
    <source>
        <dbReference type="SAM" id="Phobius"/>
    </source>
</evidence>
<dbReference type="EMBL" id="JAODYH010000013">
    <property type="protein sequence ID" value="MCT9812869.1"/>
    <property type="molecule type" value="Genomic_DNA"/>
</dbReference>
<proteinExistence type="predicted"/>
<feature type="transmembrane region" description="Helical" evidence="1">
    <location>
        <begin position="239"/>
        <end position="257"/>
    </location>
</feature>
<feature type="transmembrane region" description="Helical" evidence="1">
    <location>
        <begin position="103"/>
        <end position="125"/>
    </location>
</feature>
<feature type="transmembrane region" description="Helical" evidence="1">
    <location>
        <begin position="145"/>
        <end position="168"/>
    </location>
</feature>
<dbReference type="Proteomes" id="UP001525968">
    <property type="component" value="Unassembled WGS sequence"/>
</dbReference>
<evidence type="ECO:0000313" key="2">
    <source>
        <dbReference type="EMBL" id="MCT9812869.1"/>
    </source>
</evidence>